<accession>A0A8J3VJG0</accession>
<reference evidence="1" key="1">
    <citation type="submission" date="2021-01" db="EMBL/GenBank/DDBJ databases">
        <title>Whole genome shotgun sequence of Rhizocola hellebori NBRC 109834.</title>
        <authorList>
            <person name="Komaki H."/>
            <person name="Tamura T."/>
        </authorList>
    </citation>
    <scope>NUCLEOTIDE SEQUENCE</scope>
    <source>
        <strain evidence="1">NBRC 109834</strain>
    </source>
</reference>
<dbReference type="AlphaFoldDB" id="A0A8J3VJG0"/>
<sequence>MHLVELTIADNEASDLLRVEDPGLLAELGAESAYWTVLDEGPVEKCLALIVHSQRDGWSAHHVAAQAGEHADRTEDAEALAYHDGWVYVLGSHFGSKKGPLQPKRAFVARFRESGAPALEIVRHRFALHRAVNDALAELTGPAHAPVHESFIARARERGLAKGKSWVEQLQPGDHPINVEGAAFTARGTLLIGLRWPVTVTGEPIIVELAGVPELFSGGTLIVVGAHVLAGAGPGPLGVRALCARQEGGFDVVIGSIDALDKGSVLLDTHPQARDATCRHFRFTLGEQSPAVIEPELIADLAPLHHVEGIAEWQGRSLYVTDEDHRVALYAQP</sequence>
<evidence type="ECO:0008006" key="3">
    <source>
        <dbReference type="Google" id="ProtNLM"/>
    </source>
</evidence>
<evidence type="ECO:0000313" key="2">
    <source>
        <dbReference type="Proteomes" id="UP000612899"/>
    </source>
</evidence>
<gene>
    <name evidence="1" type="ORF">Rhe02_67170</name>
</gene>
<dbReference type="EMBL" id="BONY01000053">
    <property type="protein sequence ID" value="GIH08650.1"/>
    <property type="molecule type" value="Genomic_DNA"/>
</dbReference>
<comment type="caution">
    <text evidence="1">The sequence shown here is derived from an EMBL/GenBank/DDBJ whole genome shotgun (WGS) entry which is preliminary data.</text>
</comment>
<dbReference type="RefSeq" id="WP_203912403.1">
    <property type="nucleotide sequence ID" value="NZ_BONY01000053.1"/>
</dbReference>
<dbReference type="Proteomes" id="UP000612899">
    <property type="component" value="Unassembled WGS sequence"/>
</dbReference>
<proteinExistence type="predicted"/>
<evidence type="ECO:0000313" key="1">
    <source>
        <dbReference type="EMBL" id="GIH08650.1"/>
    </source>
</evidence>
<name>A0A8J3VJG0_9ACTN</name>
<protein>
    <recommendedName>
        <fullName evidence="3">DUF3616 domain-containing protein</fullName>
    </recommendedName>
</protein>
<organism evidence="1 2">
    <name type="scientific">Rhizocola hellebori</name>
    <dbReference type="NCBI Taxonomy" id="1392758"/>
    <lineage>
        <taxon>Bacteria</taxon>
        <taxon>Bacillati</taxon>
        <taxon>Actinomycetota</taxon>
        <taxon>Actinomycetes</taxon>
        <taxon>Micromonosporales</taxon>
        <taxon>Micromonosporaceae</taxon>
        <taxon>Rhizocola</taxon>
    </lineage>
</organism>
<keyword evidence="2" id="KW-1185">Reference proteome</keyword>